<dbReference type="EMBL" id="SORE01000007">
    <property type="protein sequence ID" value="TDY51553.1"/>
    <property type="molecule type" value="Genomic_DNA"/>
</dbReference>
<evidence type="ECO:0000313" key="5">
    <source>
        <dbReference type="Proteomes" id="UP000295509"/>
    </source>
</evidence>
<keyword evidence="1" id="KW-0812">Transmembrane</keyword>
<keyword evidence="1" id="KW-1133">Transmembrane helix</keyword>
<protein>
    <submittedName>
        <fullName evidence="4">EAL domain-containing protein (Putative c-di-GMP-specific phosphodiesterase class I)</fullName>
    </submittedName>
</protein>
<dbReference type="GO" id="GO:0071111">
    <property type="term" value="F:cyclic-guanylate-specific phosphodiesterase activity"/>
    <property type="evidence" value="ECO:0007669"/>
    <property type="project" value="InterPro"/>
</dbReference>
<keyword evidence="2" id="KW-0732">Signal</keyword>
<sequence length="454" mass="48592">MSAQAAHAAAAVALTQSASTAATDLADGTFSGRDCAGPAVVRLPAPLGGMGMDQALNVDTRVACRFTHVASKSESGERTSTSTSNDSAAQQAATVIVASDASAALSQNASSSSGMIGASFVQPSATRLATTPADDTQPITQPVSHDTESAGPAIPWQMLIRVGVAILLGAALLGAIIAGLMLARARWFSPRATLARAARRGLRRNEFHLEYQPVFFTRTQKCVGLEVMLRWRNSVHGIRGAEWYMEQLDRSPIAERILNYVFETAATELEGLNQSESLYLIVDVPASMLESSDSIAKLVKMADRLAQASHVVLQLPVDDVAGVMSAIAKVRNDKIRIGVSHVRSASHKLESLAQAGCEFVKVDRDVMGLEEGARAHQLQELASAGRRLNMAVVVDGVEGVSQFHAVGRAHIDLAQGFYLGKAITAARFATFFDDQMRHRKEDLPPRFMHAFHSH</sequence>
<keyword evidence="1" id="KW-0472">Membrane</keyword>
<dbReference type="CDD" id="cd01948">
    <property type="entry name" value="EAL"/>
    <property type="match status" value="1"/>
</dbReference>
<evidence type="ECO:0000256" key="2">
    <source>
        <dbReference type="SAM" id="SignalP"/>
    </source>
</evidence>
<dbReference type="PANTHER" id="PTHR33121:SF70">
    <property type="entry name" value="SIGNALING PROTEIN YKOW"/>
    <property type="match status" value="1"/>
</dbReference>
<feature type="transmembrane region" description="Helical" evidence="1">
    <location>
        <begin position="158"/>
        <end position="183"/>
    </location>
</feature>
<proteinExistence type="predicted"/>
<dbReference type="InterPro" id="IPR035919">
    <property type="entry name" value="EAL_sf"/>
</dbReference>
<feature type="domain" description="EAL" evidence="3">
    <location>
        <begin position="191"/>
        <end position="436"/>
    </location>
</feature>
<dbReference type="SUPFAM" id="SSF141868">
    <property type="entry name" value="EAL domain-like"/>
    <property type="match status" value="1"/>
</dbReference>
<dbReference type="PANTHER" id="PTHR33121">
    <property type="entry name" value="CYCLIC DI-GMP PHOSPHODIESTERASE PDEF"/>
    <property type="match status" value="1"/>
</dbReference>
<comment type="caution">
    <text evidence="4">The sequence shown here is derived from an EMBL/GenBank/DDBJ whole genome shotgun (WGS) entry which is preliminary data.</text>
</comment>
<name>A0A4R8LUT4_9BURK</name>
<dbReference type="InterPro" id="IPR001633">
    <property type="entry name" value="EAL_dom"/>
</dbReference>
<dbReference type="AlphaFoldDB" id="A0A4R8LUT4"/>
<evidence type="ECO:0000313" key="4">
    <source>
        <dbReference type="EMBL" id="TDY51553.1"/>
    </source>
</evidence>
<dbReference type="Gene3D" id="3.20.20.450">
    <property type="entry name" value="EAL domain"/>
    <property type="match status" value="1"/>
</dbReference>
<dbReference type="RefSeq" id="WP_166676337.1">
    <property type="nucleotide sequence ID" value="NZ_JBHLUW010000046.1"/>
</dbReference>
<dbReference type="SMART" id="SM00052">
    <property type="entry name" value="EAL"/>
    <property type="match status" value="1"/>
</dbReference>
<dbReference type="InterPro" id="IPR050706">
    <property type="entry name" value="Cyclic-di-GMP_PDE-like"/>
</dbReference>
<keyword evidence="5" id="KW-1185">Reference proteome</keyword>
<reference evidence="4 5" key="1">
    <citation type="submission" date="2019-03" db="EMBL/GenBank/DDBJ databases">
        <title>Genomic Encyclopedia of Type Strains, Phase III (KMG-III): the genomes of soil and plant-associated and newly described type strains.</title>
        <authorList>
            <person name="Whitman W."/>
        </authorList>
    </citation>
    <scope>NUCLEOTIDE SEQUENCE [LARGE SCALE GENOMIC DNA]</scope>
    <source>
        <strain evidence="4 5">LMG 29544</strain>
    </source>
</reference>
<dbReference type="PROSITE" id="PS50883">
    <property type="entry name" value="EAL"/>
    <property type="match status" value="1"/>
</dbReference>
<feature type="signal peptide" evidence="2">
    <location>
        <begin position="1"/>
        <end position="21"/>
    </location>
</feature>
<feature type="chain" id="PRO_5020361421" evidence="2">
    <location>
        <begin position="22"/>
        <end position="454"/>
    </location>
</feature>
<evidence type="ECO:0000256" key="1">
    <source>
        <dbReference type="SAM" id="Phobius"/>
    </source>
</evidence>
<dbReference type="Pfam" id="PF00563">
    <property type="entry name" value="EAL"/>
    <property type="match status" value="1"/>
</dbReference>
<organism evidence="4 5">
    <name type="scientific">Paraburkholderia rhizosphaerae</name>
    <dbReference type="NCBI Taxonomy" id="480658"/>
    <lineage>
        <taxon>Bacteria</taxon>
        <taxon>Pseudomonadati</taxon>
        <taxon>Pseudomonadota</taxon>
        <taxon>Betaproteobacteria</taxon>
        <taxon>Burkholderiales</taxon>
        <taxon>Burkholderiaceae</taxon>
        <taxon>Paraburkholderia</taxon>
    </lineage>
</organism>
<evidence type="ECO:0000259" key="3">
    <source>
        <dbReference type="PROSITE" id="PS50883"/>
    </source>
</evidence>
<dbReference type="Proteomes" id="UP000295509">
    <property type="component" value="Unassembled WGS sequence"/>
</dbReference>
<gene>
    <name evidence="4" type="ORF">BX592_107121</name>
</gene>
<accession>A0A4R8LUT4</accession>